<comment type="caution">
    <text evidence="10">The sequence shown here is derived from an EMBL/GenBank/DDBJ whole genome shotgun (WGS) entry which is preliminary data.</text>
</comment>
<evidence type="ECO:0000256" key="6">
    <source>
        <dbReference type="ARBA" id="ARBA00023012"/>
    </source>
</evidence>
<evidence type="ECO:0000256" key="4">
    <source>
        <dbReference type="ARBA" id="ARBA00022679"/>
    </source>
</evidence>
<dbReference type="SUPFAM" id="SSF55785">
    <property type="entry name" value="PYP-like sensor domain (PAS domain)"/>
    <property type="match status" value="2"/>
</dbReference>
<keyword evidence="6" id="KW-0902">Two-component regulatory system</keyword>
<dbReference type="SMART" id="SM00091">
    <property type="entry name" value="PAS"/>
    <property type="match status" value="2"/>
</dbReference>
<comment type="catalytic activity">
    <reaction evidence="1">
        <text>ATP + protein L-histidine = ADP + protein N-phospho-L-histidine.</text>
        <dbReference type="EC" id="2.7.13.3"/>
    </reaction>
</comment>
<gene>
    <name evidence="10" type="ORF">GCM10023185_20230</name>
</gene>
<dbReference type="InterPro" id="IPR003594">
    <property type="entry name" value="HATPase_dom"/>
</dbReference>
<dbReference type="InterPro" id="IPR000014">
    <property type="entry name" value="PAS"/>
</dbReference>
<dbReference type="SUPFAM" id="SSF55874">
    <property type="entry name" value="ATPase domain of HSP90 chaperone/DNA topoisomerase II/histidine kinase"/>
    <property type="match status" value="1"/>
</dbReference>
<dbReference type="Pfam" id="PF00512">
    <property type="entry name" value="HisKA"/>
    <property type="match status" value="1"/>
</dbReference>
<dbReference type="InterPro" id="IPR004358">
    <property type="entry name" value="Sig_transdc_His_kin-like_C"/>
</dbReference>
<keyword evidence="4" id="KW-0808">Transferase</keyword>
<evidence type="ECO:0000256" key="2">
    <source>
        <dbReference type="ARBA" id="ARBA00012438"/>
    </source>
</evidence>
<reference evidence="11" key="1">
    <citation type="journal article" date="2019" name="Int. J. Syst. Evol. Microbiol.">
        <title>The Global Catalogue of Microorganisms (GCM) 10K type strain sequencing project: providing services to taxonomists for standard genome sequencing and annotation.</title>
        <authorList>
            <consortium name="The Broad Institute Genomics Platform"/>
            <consortium name="The Broad Institute Genome Sequencing Center for Infectious Disease"/>
            <person name="Wu L."/>
            <person name="Ma J."/>
        </authorList>
    </citation>
    <scope>NUCLEOTIDE SEQUENCE [LARGE SCALE GENOMIC DNA]</scope>
    <source>
        <strain evidence="11">JCM 17923</strain>
    </source>
</reference>
<evidence type="ECO:0000313" key="11">
    <source>
        <dbReference type="Proteomes" id="UP001501153"/>
    </source>
</evidence>
<dbReference type="SMART" id="SM00387">
    <property type="entry name" value="HATPase_c"/>
    <property type="match status" value="1"/>
</dbReference>
<dbReference type="CDD" id="cd00075">
    <property type="entry name" value="HATPase"/>
    <property type="match status" value="1"/>
</dbReference>
<dbReference type="InterPro" id="IPR050736">
    <property type="entry name" value="Sensor_HK_Regulatory"/>
</dbReference>
<dbReference type="InterPro" id="IPR003661">
    <property type="entry name" value="HisK_dim/P_dom"/>
</dbReference>
<keyword evidence="3" id="KW-0597">Phosphoprotein</keyword>
<dbReference type="Gene3D" id="3.30.565.10">
    <property type="entry name" value="Histidine kinase-like ATPase, C-terminal domain"/>
    <property type="match status" value="1"/>
</dbReference>
<evidence type="ECO:0000256" key="5">
    <source>
        <dbReference type="ARBA" id="ARBA00022777"/>
    </source>
</evidence>
<evidence type="ECO:0000256" key="3">
    <source>
        <dbReference type="ARBA" id="ARBA00022553"/>
    </source>
</evidence>
<sequence>MAICQPGPATNFMPTTPSSRLLLELLYSQAEEFIGLYDLSERRFTQVNPAGVQLLGYASEEALLAGSGRALSVPAWSGADWLGLCEQVRREGRRAVEAQVQRQDGGSFWGRMELTYFEAEGHPSLLLRLSEQNRLQQAERELAHSVRRFEAVFTNATIGIIVCDRPGTIVSANQHAMQLFGYQPQELIGQRIEVLVPRSLSRERHEKLRESFNAQPAVRNMGHNRDLLAQRRDGSEFPVEISLSYFHIDDELYVVSYILDITFKKEAERELIDQRQRVERLNAELEQKVADRTHALMNTLEQLEQRSHELTQALAAEQELGELKSRFVSMASHEFRTPLTAVLTSATLIEKYPGAEQQDKRLKHLQRIRASVNHLNDILEEFLSVGRIEEGKIEARPSSLDLGTLLDETVADVQGMLKAGQRIERQLACPGPVRLDPSLLRKILVNLLSNAIKYSGENAVVRVQADCAGGRLTLLVQDQGVGISREDQEHLFERFFRARNVTNVPGTGLGLYIIAKYLELMDGSIALHSELNQGTTVTITIPYENHSAD</sequence>
<protein>
    <recommendedName>
        <fullName evidence="2">histidine kinase</fullName>
        <ecNumber evidence="2">2.7.13.3</ecNumber>
    </recommendedName>
</protein>
<dbReference type="InterPro" id="IPR036890">
    <property type="entry name" value="HATPase_C_sf"/>
</dbReference>
<dbReference type="Gene3D" id="1.10.287.130">
    <property type="match status" value="1"/>
</dbReference>
<evidence type="ECO:0000313" key="10">
    <source>
        <dbReference type="EMBL" id="GAA4356444.1"/>
    </source>
</evidence>
<dbReference type="Gene3D" id="3.30.450.20">
    <property type="entry name" value="PAS domain"/>
    <property type="match status" value="2"/>
</dbReference>
<dbReference type="InterPro" id="IPR036097">
    <property type="entry name" value="HisK_dim/P_sf"/>
</dbReference>
<dbReference type="CDD" id="cd00082">
    <property type="entry name" value="HisKA"/>
    <property type="match status" value="1"/>
</dbReference>
<feature type="domain" description="Histidine kinase" evidence="8">
    <location>
        <begin position="330"/>
        <end position="545"/>
    </location>
</feature>
<keyword evidence="11" id="KW-1185">Reference proteome</keyword>
<evidence type="ECO:0000256" key="1">
    <source>
        <dbReference type="ARBA" id="ARBA00000085"/>
    </source>
</evidence>
<keyword evidence="7" id="KW-0175">Coiled coil</keyword>
<dbReference type="PANTHER" id="PTHR43711">
    <property type="entry name" value="TWO-COMPONENT HISTIDINE KINASE"/>
    <property type="match status" value="1"/>
</dbReference>
<dbReference type="InterPro" id="IPR005467">
    <property type="entry name" value="His_kinase_dom"/>
</dbReference>
<dbReference type="EMBL" id="BAABGZ010000020">
    <property type="protein sequence ID" value="GAA4356444.1"/>
    <property type="molecule type" value="Genomic_DNA"/>
</dbReference>
<accession>A0ABP8ID03</accession>
<dbReference type="PROSITE" id="PS50109">
    <property type="entry name" value="HIS_KIN"/>
    <property type="match status" value="1"/>
</dbReference>
<evidence type="ECO:0000256" key="7">
    <source>
        <dbReference type="SAM" id="Coils"/>
    </source>
</evidence>
<dbReference type="PANTHER" id="PTHR43711:SF26">
    <property type="entry name" value="SENSOR HISTIDINE KINASE RCSC"/>
    <property type="match status" value="1"/>
</dbReference>
<dbReference type="Proteomes" id="UP001501153">
    <property type="component" value="Unassembled WGS sequence"/>
</dbReference>
<organism evidence="10 11">
    <name type="scientific">Hymenobacter saemangeumensis</name>
    <dbReference type="NCBI Taxonomy" id="1084522"/>
    <lineage>
        <taxon>Bacteria</taxon>
        <taxon>Pseudomonadati</taxon>
        <taxon>Bacteroidota</taxon>
        <taxon>Cytophagia</taxon>
        <taxon>Cytophagales</taxon>
        <taxon>Hymenobacteraceae</taxon>
        <taxon>Hymenobacter</taxon>
    </lineage>
</organism>
<feature type="coiled-coil region" evidence="7">
    <location>
        <begin position="264"/>
        <end position="320"/>
    </location>
</feature>
<dbReference type="SUPFAM" id="SSF47384">
    <property type="entry name" value="Homodimeric domain of signal transducing histidine kinase"/>
    <property type="match status" value="1"/>
</dbReference>
<dbReference type="SMART" id="SM00388">
    <property type="entry name" value="HisKA"/>
    <property type="match status" value="1"/>
</dbReference>
<dbReference type="InterPro" id="IPR035965">
    <property type="entry name" value="PAS-like_dom_sf"/>
</dbReference>
<proteinExistence type="predicted"/>
<dbReference type="Pfam" id="PF02518">
    <property type="entry name" value="HATPase_c"/>
    <property type="match status" value="1"/>
</dbReference>
<dbReference type="PROSITE" id="PS50112">
    <property type="entry name" value="PAS"/>
    <property type="match status" value="1"/>
</dbReference>
<evidence type="ECO:0000259" key="9">
    <source>
        <dbReference type="PROSITE" id="PS50112"/>
    </source>
</evidence>
<dbReference type="EC" id="2.7.13.3" evidence="2"/>
<evidence type="ECO:0000259" key="8">
    <source>
        <dbReference type="PROSITE" id="PS50109"/>
    </source>
</evidence>
<keyword evidence="5" id="KW-0418">Kinase</keyword>
<name>A0ABP8ID03_9BACT</name>
<feature type="domain" description="PAS" evidence="9">
    <location>
        <begin position="145"/>
        <end position="215"/>
    </location>
</feature>
<dbReference type="NCBIfam" id="TIGR00229">
    <property type="entry name" value="sensory_box"/>
    <property type="match status" value="1"/>
</dbReference>
<dbReference type="CDD" id="cd00130">
    <property type="entry name" value="PAS"/>
    <property type="match status" value="1"/>
</dbReference>
<dbReference type="PRINTS" id="PR00344">
    <property type="entry name" value="BCTRLSENSOR"/>
</dbReference>
<dbReference type="Pfam" id="PF13426">
    <property type="entry name" value="PAS_9"/>
    <property type="match status" value="2"/>
</dbReference>